<gene>
    <name evidence="9" type="ORF">I7X39_03305</name>
</gene>
<dbReference type="Pfam" id="PF09851">
    <property type="entry name" value="SHOCT"/>
    <property type="match status" value="1"/>
</dbReference>
<keyword evidence="2" id="KW-1003">Cell membrane</keyword>
<proteinExistence type="predicted"/>
<evidence type="ECO:0000256" key="1">
    <source>
        <dbReference type="ARBA" id="ARBA00004162"/>
    </source>
</evidence>
<dbReference type="PANTHER" id="PTHR33885">
    <property type="entry name" value="PHAGE SHOCK PROTEIN C"/>
    <property type="match status" value="1"/>
</dbReference>
<organism evidence="9 10">
    <name type="scientific">Inhella proteolytica</name>
    <dbReference type="NCBI Taxonomy" id="2795029"/>
    <lineage>
        <taxon>Bacteria</taxon>
        <taxon>Pseudomonadati</taxon>
        <taxon>Pseudomonadota</taxon>
        <taxon>Betaproteobacteria</taxon>
        <taxon>Burkholderiales</taxon>
        <taxon>Sphaerotilaceae</taxon>
        <taxon>Inhella</taxon>
    </lineage>
</organism>
<feature type="domain" description="SHOCT" evidence="8">
    <location>
        <begin position="5"/>
        <end position="30"/>
    </location>
</feature>
<evidence type="ECO:0000313" key="9">
    <source>
        <dbReference type="EMBL" id="MBH9575925.1"/>
    </source>
</evidence>
<protein>
    <submittedName>
        <fullName evidence="9">PspC domain-containing protein</fullName>
    </submittedName>
</protein>
<sequence>MAIAEELERLKQLHAQGALSDEEYTRAKERVIGGGGTAAPAGGSPLDEVAKLRRSKSDRMLGGVCGGIAKLSGVETWIWRLILVGLVLCFGSGVLLYLLLWLFVPEEV</sequence>
<dbReference type="InterPro" id="IPR007168">
    <property type="entry name" value="Phageshock_PspC_N"/>
</dbReference>
<dbReference type="InterPro" id="IPR052027">
    <property type="entry name" value="PspC"/>
</dbReference>
<dbReference type="PANTHER" id="PTHR33885:SF3">
    <property type="entry name" value="PHAGE SHOCK PROTEIN C"/>
    <property type="match status" value="1"/>
</dbReference>
<dbReference type="EMBL" id="JAEDAK010000002">
    <property type="protein sequence ID" value="MBH9575925.1"/>
    <property type="molecule type" value="Genomic_DNA"/>
</dbReference>
<keyword evidence="4 6" id="KW-1133">Transmembrane helix</keyword>
<evidence type="ECO:0000256" key="5">
    <source>
        <dbReference type="ARBA" id="ARBA00023136"/>
    </source>
</evidence>
<dbReference type="InterPro" id="IPR018649">
    <property type="entry name" value="SHOCT"/>
</dbReference>
<accession>A0A931J4C8</accession>
<comment type="subcellular location">
    <subcellularLocation>
        <location evidence="1">Cell membrane</location>
        <topology evidence="1">Single-pass membrane protein</topology>
    </subcellularLocation>
</comment>
<evidence type="ECO:0000259" key="7">
    <source>
        <dbReference type="Pfam" id="PF04024"/>
    </source>
</evidence>
<dbReference type="GO" id="GO:0005886">
    <property type="term" value="C:plasma membrane"/>
    <property type="evidence" value="ECO:0007669"/>
    <property type="project" value="UniProtKB-SubCell"/>
</dbReference>
<dbReference type="RefSeq" id="WP_198109547.1">
    <property type="nucleotide sequence ID" value="NZ_JAEDAK010000002.1"/>
</dbReference>
<reference evidence="9" key="1">
    <citation type="submission" date="2020-12" db="EMBL/GenBank/DDBJ databases">
        <title>The genome sequence of Inhella sp. 1Y17.</title>
        <authorList>
            <person name="Liu Y."/>
        </authorList>
    </citation>
    <scope>NUCLEOTIDE SEQUENCE</scope>
    <source>
        <strain evidence="9">1Y17</strain>
    </source>
</reference>
<evidence type="ECO:0000256" key="4">
    <source>
        <dbReference type="ARBA" id="ARBA00022989"/>
    </source>
</evidence>
<evidence type="ECO:0000259" key="8">
    <source>
        <dbReference type="Pfam" id="PF09851"/>
    </source>
</evidence>
<name>A0A931J4C8_9BURK</name>
<dbReference type="AlphaFoldDB" id="A0A931J4C8"/>
<keyword evidence="5 6" id="KW-0472">Membrane</keyword>
<evidence type="ECO:0000256" key="3">
    <source>
        <dbReference type="ARBA" id="ARBA00022692"/>
    </source>
</evidence>
<dbReference type="Pfam" id="PF04024">
    <property type="entry name" value="PspC"/>
    <property type="match status" value="1"/>
</dbReference>
<dbReference type="Proteomes" id="UP000613266">
    <property type="component" value="Unassembled WGS sequence"/>
</dbReference>
<feature type="domain" description="Phage shock protein PspC N-terminal" evidence="7">
    <location>
        <begin position="51"/>
        <end position="107"/>
    </location>
</feature>
<evidence type="ECO:0000256" key="2">
    <source>
        <dbReference type="ARBA" id="ARBA00022475"/>
    </source>
</evidence>
<keyword evidence="10" id="KW-1185">Reference proteome</keyword>
<evidence type="ECO:0000313" key="10">
    <source>
        <dbReference type="Proteomes" id="UP000613266"/>
    </source>
</evidence>
<feature type="transmembrane region" description="Helical" evidence="6">
    <location>
        <begin position="77"/>
        <end position="104"/>
    </location>
</feature>
<evidence type="ECO:0000256" key="6">
    <source>
        <dbReference type="SAM" id="Phobius"/>
    </source>
</evidence>
<keyword evidence="3 6" id="KW-0812">Transmembrane</keyword>
<comment type="caution">
    <text evidence="9">The sequence shown here is derived from an EMBL/GenBank/DDBJ whole genome shotgun (WGS) entry which is preliminary data.</text>
</comment>